<organism evidence="4 5">
    <name type="scientific">Nonomuraea phyllanthi</name>
    <dbReference type="NCBI Taxonomy" id="2219224"/>
    <lineage>
        <taxon>Bacteria</taxon>
        <taxon>Bacillati</taxon>
        <taxon>Actinomycetota</taxon>
        <taxon>Actinomycetes</taxon>
        <taxon>Streptosporangiales</taxon>
        <taxon>Streptosporangiaceae</taxon>
        <taxon>Nonomuraea</taxon>
    </lineage>
</organism>
<keyword evidence="5" id="KW-1185">Reference proteome</keyword>
<dbReference type="GO" id="GO:0003700">
    <property type="term" value="F:DNA-binding transcription factor activity"/>
    <property type="evidence" value="ECO:0007669"/>
    <property type="project" value="InterPro"/>
</dbReference>
<dbReference type="CDD" id="cd07377">
    <property type="entry name" value="WHTH_GntR"/>
    <property type="match status" value="1"/>
</dbReference>
<evidence type="ECO:0000313" key="5">
    <source>
        <dbReference type="Proteomes" id="UP000312512"/>
    </source>
</evidence>
<evidence type="ECO:0000256" key="3">
    <source>
        <dbReference type="ARBA" id="ARBA00023163"/>
    </source>
</evidence>
<dbReference type="InterPro" id="IPR050679">
    <property type="entry name" value="Bact_HTH_transcr_reg"/>
</dbReference>
<dbReference type="GO" id="GO:0003677">
    <property type="term" value="F:DNA binding"/>
    <property type="evidence" value="ECO:0007669"/>
    <property type="project" value="UniProtKB-KW"/>
</dbReference>
<keyword evidence="2" id="KW-0238">DNA-binding</keyword>
<keyword evidence="3" id="KW-0804">Transcription</keyword>
<evidence type="ECO:0000313" key="4">
    <source>
        <dbReference type="EMBL" id="KAB8186981.1"/>
    </source>
</evidence>
<dbReference type="PRINTS" id="PR00035">
    <property type="entry name" value="HTHGNTR"/>
</dbReference>
<dbReference type="Gene3D" id="1.10.10.10">
    <property type="entry name" value="Winged helix-like DNA-binding domain superfamily/Winged helix DNA-binding domain"/>
    <property type="match status" value="1"/>
</dbReference>
<comment type="caution">
    <text evidence="4">The sequence shown here is derived from an EMBL/GenBank/DDBJ whole genome shotgun (WGS) entry which is preliminary data.</text>
</comment>
<dbReference type="OrthoDB" id="4338617at2"/>
<dbReference type="EMBL" id="VDLX02000028">
    <property type="protein sequence ID" value="KAB8186981.1"/>
    <property type="molecule type" value="Genomic_DNA"/>
</dbReference>
<dbReference type="PANTHER" id="PTHR44846:SF17">
    <property type="entry name" value="GNTR-FAMILY TRANSCRIPTIONAL REGULATOR"/>
    <property type="match status" value="1"/>
</dbReference>
<dbReference type="SMART" id="SM00345">
    <property type="entry name" value="HTH_GNTR"/>
    <property type="match status" value="1"/>
</dbReference>
<dbReference type="Pfam" id="PF00392">
    <property type="entry name" value="GntR"/>
    <property type="match status" value="1"/>
</dbReference>
<dbReference type="GO" id="GO:0045892">
    <property type="term" value="P:negative regulation of DNA-templated transcription"/>
    <property type="evidence" value="ECO:0007669"/>
    <property type="project" value="TreeGrafter"/>
</dbReference>
<reference evidence="4 5" key="1">
    <citation type="submission" date="2019-10" db="EMBL/GenBank/DDBJ databases">
        <title>Nonomuraea sp. nov., isolated from Phyllanthus amarus.</title>
        <authorList>
            <person name="Klykleung N."/>
            <person name="Tanasupawat S."/>
        </authorList>
    </citation>
    <scope>NUCLEOTIDE SEQUENCE [LARGE SCALE GENOMIC DNA]</scope>
    <source>
        <strain evidence="4 5">PA1-10</strain>
    </source>
</reference>
<dbReference type="PROSITE" id="PS50949">
    <property type="entry name" value="HTH_GNTR"/>
    <property type="match status" value="1"/>
</dbReference>
<name>A0A5C4V6K9_9ACTN</name>
<sequence length="113" mass="12701">MTPGGYRCLRSSLNVGQYAGCSSGSYGHPVSVGLDYDETRPKWRQVYAHVKERIRSGELPPRSKVSEHRLVAEYGVVRDTVRKALRALREDGYVYTEHGIGSFVAEENAWPDD</sequence>
<dbReference type="InterPro" id="IPR000524">
    <property type="entry name" value="Tscrpt_reg_HTH_GntR"/>
</dbReference>
<proteinExistence type="predicted"/>
<dbReference type="PANTHER" id="PTHR44846">
    <property type="entry name" value="MANNOSYL-D-GLYCERATE TRANSPORT/METABOLISM SYSTEM REPRESSOR MNGR-RELATED"/>
    <property type="match status" value="1"/>
</dbReference>
<gene>
    <name evidence="4" type="ORF">FH608_045860</name>
</gene>
<evidence type="ECO:0000256" key="1">
    <source>
        <dbReference type="ARBA" id="ARBA00023015"/>
    </source>
</evidence>
<keyword evidence="1" id="KW-0805">Transcription regulation</keyword>
<evidence type="ECO:0000256" key="2">
    <source>
        <dbReference type="ARBA" id="ARBA00023125"/>
    </source>
</evidence>
<accession>A0A5C4V6K9</accession>
<dbReference type="InterPro" id="IPR036390">
    <property type="entry name" value="WH_DNA-bd_sf"/>
</dbReference>
<dbReference type="InterPro" id="IPR036388">
    <property type="entry name" value="WH-like_DNA-bd_sf"/>
</dbReference>
<protein>
    <submittedName>
        <fullName evidence="4">GntR family transcriptional regulator</fullName>
    </submittedName>
</protein>
<dbReference type="Proteomes" id="UP000312512">
    <property type="component" value="Unassembled WGS sequence"/>
</dbReference>
<dbReference type="AlphaFoldDB" id="A0A5C4V6K9"/>
<dbReference type="SUPFAM" id="SSF46785">
    <property type="entry name" value="Winged helix' DNA-binding domain"/>
    <property type="match status" value="1"/>
</dbReference>